<feature type="region of interest" description="Disordered" evidence="9">
    <location>
        <begin position="179"/>
        <end position="223"/>
    </location>
</feature>
<evidence type="ECO:0000256" key="1">
    <source>
        <dbReference type="ARBA" id="ARBA00009805"/>
    </source>
</evidence>
<keyword evidence="2" id="KW-0479">Metal-binding</keyword>
<gene>
    <name evidence="10" type="ORF">LOD99_14391</name>
</gene>
<dbReference type="GO" id="GO:0006412">
    <property type="term" value="P:translation"/>
    <property type="evidence" value="ECO:0007669"/>
    <property type="project" value="InterPro"/>
</dbReference>
<feature type="region of interest" description="Disordered" evidence="9">
    <location>
        <begin position="366"/>
        <end position="386"/>
    </location>
</feature>
<keyword evidence="8" id="KW-0687">Ribonucleoprotein</keyword>
<dbReference type="Gene3D" id="3.30.40.10">
    <property type="entry name" value="Zinc/RING finger domain, C3HC4 (zinc finger)"/>
    <property type="match status" value="1"/>
</dbReference>
<dbReference type="GO" id="GO:0003735">
    <property type="term" value="F:structural constituent of ribosome"/>
    <property type="evidence" value="ECO:0007669"/>
    <property type="project" value="InterPro"/>
</dbReference>
<comment type="similarity">
    <text evidence="1">Belongs to the eukaryotic ribosomal protein eL37 family.</text>
</comment>
<name>A0AAV7KGQ1_9METZ</name>
<keyword evidence="6" id="KW-0694">RNA-binding</keyword>
<proteinExistence type="inferred from homology"/>
<evidence type="ECO:0000256" key="6">
    <source>
        <dbReference type="ARBA" id="ARBA00022884"/>
    </source>
</evidence>
<dbReference type="InterPro" id="IPR017907">
    <property type="entry name" value="Znf_RING_CS"/>
</dbReference>
<dbReference type="PROSITE" id="PS00518">
    <property type="entry name" value="ZF_RING_1"/>
    <property type="match status" value="1"/>
</dbReference>
<keyword evidence="3" id="KW-0699">rRNA-binding</keyword>
<dbReference type="Proteomes" id="UP001165289">
    <property type="component" value="Unassembled WGS sequence"/>
</dbReference>
<dbReference type="Gene3D" id="2.20.25.30">
    <property type="match status" value="1"/>
</dbReference>
<dbReference type="InterPro" id="IPR011332">
    <property type="entry name" value="Ribosomal_zn-bd"/>
</dbReference>
<dbReference type="AlphaFoldDB" id="A0AAV7KGQ1"/>
<dbReference type="PANTHER" id="PTHR10768">
    <property type="entry name" value="60S RIBOSOMAL PROTEIN L37"/>
    <property type="match status" value="1"/>
</dbReference>
<evidence type="ECO:0000256" key="9">
    <source>
        <dbReference type="SAM" id="MobiDB-lite"/>
    </source>
</evidence>
<dbReference type="GO" id="GO:0019843">
    <property type="term" value="F:rRNA binding"/>
    <property type="evidence" value="ECO:0007669"/>
    <property type="project" value="UniProtKB-KW"/>
</dbReference>
<evidence type="ECO:0000256" key="5">
    <source>
        <dbReference type="ARBA" id="ARBA00022833"/>
    </source>
</evidence>
<keyword evidence="4" id="KW-0863">Zinc-finger</keyword>
<feature type="compositionally biased region" description="Polar residues" evidence="9">
    <location>
        <begin position="179"/>
        <end position="214"/>
    </location>
</feature>
<accession>A0AAV7KGQ1</accession>
<evidence type="ECO:0000256" key="7">
    <source>
        <dbReference type="ARBA" id="ARBA00022980"/>
    </source>
</evidence>
<evidence type="ECO:0000256" key="2">
    <source>
        <dbReference type="ARBA" id="ARBA00022723"/>
    </source>
</evidence>
<evidence type="ECO:0000256" key="3">
    <source>
        <dbReference type="ARBA" id="ARBA00022730"/>
    </source>
</evidence>
<dbReference type="HAMAP" id="MF_00547">
    <property type="entry name" value="Ribosomal_eL37"/>
    <property type="match status" value="1"/>
</dbReference>
<organism evidence="10 11">
    <name type="scientific">Oopsacas minuta</name>
    <dbReference type="NCBI Taxonomy" id="111878"/>
    <lineage>
        <taxon>Eukaryota</taxon>
        <taxon>Metazoa</taxon>
        <taxon>Porifera</taxon>
        <taxon>Hexactinellida</taxon>
        <taxon>Hexasterophora</taxon>
        <taxon>Lyssacinosida</taxon>
        <taxon>Leucopsacidae</taxon>
        <taxon>Oopsacas</taxon>
    </lineage>
</organism>
<evidence type="ECO:0000313" key="10">
    <source>
        <dbReference type="EMBL" id="KAI6660050.1"/>
    </source>
</evidence>
<sequence length="386" mass="43550">MTKGTTSFGKRHNKTHTLCRRCGRSSYHIQKSRCASCAYPSKKKRVYGWSEKAHRRHTTGTGRMKHLKLKPCKHTFCYNCAKELKECKRCNSTFEKVEECKFGDLFLCAFDSKRYSSEGCYSSYKSLRDLESHVNFRHKMNPGSGYYPPFLKILRSSQVNSESSSMQTEPIELNLSIKSEISPGSNTPTHDPAPNDTSNSSTPDSKIQSSSSQIEPLITDTPPKLSRSLALNLQESPPQQPSLHSNMYSHPNIPIPALNIHSQSNNEVLSLSQFSIPSHTLHHPPRPIQPPMQIPQRMSHSQPPFHNNMGHPLPPTGIGVIPTNMPGFVPNYRTQYNNTSHILGYKHNPFPSPQLHRPFMPERMPNMSGNNPIPTHPPMYTASRPS</sequence>
<dbReference type="GO" id="GO:0022625">
    <property type="term" value="C:cytosolic large ribosomal subunit"/>
    <property type="evidence" value="ECO:0007669"/>
    <property type="project" value="TreeGrafter"/>
</dbReference>
<dbReference type="SUPFAM" id="SSF57829">
    <property type="entry name" value="Zn-binding ribosomal proteins"/>
    <property type="match status" value="1"/>
</dbReference>
<evidence type="ECO:0000313" key="11">
    <source>
        <dbReference type="Proteomes" id="UP001165289"/>
    </source>
</evidence>
<dbReference type="PROSITE" id="PS01077">
    <property type="entry name" value="RIBOSOMAL_L37E"/>
    <property type="match status" value="1"/>
</dbReference>
<dbReference type="PANTHER" id="PTHR10768:SF0">
    <property type="entry name" value="RIBOSOMAL PROTEIN L37"/>
    <property type="match status" value="1"/>
</dbReference>
<dbReference type="GO" id="GO:0008270">
    <property type="term" value="F:zinc ion binding"/>
    <property type="evidence" value="ECO:0007669"/>
    <property type="project" value="UniProtKB-KW"/>
</dbReference>
<dbReference type="InterPro" id="IPR001569">
    <property type="entry name" value="Ribosomal_eL37"/>
</dbReference>
<keyword evidence="11" id="KW-1185">Reference proteome</keyword>
<dbReference type="InterPro" id="IPR011331">
    <property type="entry name" value="Ribosomal_eL37/eL43"/>
</dbReference>
<evidence type="ECO:0000256" key="4">
    <source>
        <dbReference type="ARBA" id="ARBA00022771"/>
    </source>
</evidence>
<keyword evidence="5" id="KW-0862">Zinc</keyword>
<protein>
    <submittedName>
        <fullName evidence="10">60S ribosomal protein L37-A</fullName>
    </submittedName>
</protein>
<dbReference type="Pfam" id="PF01907">
    <property type="entry name" value="Ribosomal_L37e"/>
    <property type="match status" value="1"/>
</dbReference>
<dbReference type="EMBL" id="JAKMXF010000044">
    <property type="protein sequence ID" value="KAI6660050.1"/>
    <property type="molecule type" value="Genomic_DNA"/>
</dbReference>
<dbReference type="InterPro" id="IPR013083">
    <property type="entry name" value="Znf_RING/FYVE/PHD"/>
</dbReference>
<evidence type="ECO:0000256" key="8">
    <source>
        <dbReference type="ARBA" id="ARBA00023274"/>
    </source>
</evidence>
<reference evidence="10 11" key="1">
    <citation type="journal article" date="2023" name="BMC Biol.">
        <title>The compact genome of the sponge Oopsacas minuta (Hexactinellida) is lacking key metazoan core genes.</title>
        <authorList>
            <person name="Santini S."/>
            <person name="Schenkelaars Q."/>
            <person name="Jourda C."/>
            <person name="Duchesne M."/>
            <person name="Belahbib H."/>
            <person name="Rocher C."/>
            <person name="Selva M."/>
            <person name="Riesgo A."/>
            <person name="Vervoort M."/>
            <person name="Leys S.P."/>
            <person name="Kodjabachian L."/>
            <person name="Le Bivic A."/>
            <person name="Borchiellini C."/>
            <person name="Claverie J.M."/>
            <person name="Renard E."/>
        </authorList>
    </citation>
    <scope>NUCLEOTIDE SEQUENCE [LARGE SCALE GENOMIC DNA]</scope>
    <source>
        <strain evidence="10">SPO-2</strain>
    </source>
</reference>
<keyword evidence="7 10" id="KW-0689">Ribosomal protein</keyword>
<dbReference type="InterPro" id="IPR018267">
    <property type="entry name" value="Ribosomal_eL37_CS"/>
</dbReference>
<comment type="caution">
    <text evidence="10">The sequence shown here is derived from an EMBL/GenBank/DDBJ whole genome shotgun (WGS) entry which is preliminary data.</text>
</comment>